<sequence>MFTSFNRVLLVLILD</sequence>
<name>A0A6G0Y8E7_APHCR</name>
<comment type="caution">
    <text evidence="1">The sequence shown here is derived from an EMBL/GenBank/DDBJ whole genome shotgun (WGS) entry which is preliminary data.</text>
</comment>
<dbReference type="Proteomes" id="UP000478052">
    <property type="component" value="Unassembled WGS sequence"/>
</dbReference>
<evidence type="ECO:0000313" key="2">
    <source>
        <dbReference type="Proteomes" id="UP000478052"/>
    </source>
</evidence>
<protein>
    <submittedName>
        <fullName evidence="1">Uncharacterized protein</fullName>
    </submittedName>
</protein>
<reference evidence="1 2" key="1">
    <citation type="submission" date="2019-08" db="EMBL/GenBank/DDBJ databases">
        <title>Whole genome of Aphis craccivora.</title>
        <authorList>
            <person name="Voronova N.V."/>
            <person name="Shulinski R.S."/>
            <person name="Bandarenka Y.V."/>
            <person name="Zhorov D.G."/>
            <person name="Warner D."/>
        </authorList>
    </citation>
    <scope>NUCLEOTIDE SEQUENCE [LARGE SCALE GENOMIC DNA]</scope>
    <source>
        <strain evidence="1">180601</strain>
        <tissue evidence="1">Whole Body</tissue>
    </source>
</reference>
<gene>
    <name evidence="1" type="ORF">FWK35_00029520</name>
</gene>
<accession>A0A6G0Y8E7</accession>
<proteinExistence type="predicted"/>
<keyword evidence="2" id="KW-1185">Reference proteome</keyword>
<evidence type="ECO:0000313" key="1">
    <source>
        <dbReference type="EMBL" id="KAF0750931.1"/>
    </source>
</evidence>
<organism evidence="1 2">
    <name type="scientific">Aphis craccivora</name>
    <name type="common">Cowpea aphid</name>
    <dbReference type="NCBI Taxonomy" id="307492"/>
    <lineage>
        <taxon>Eukaryota</taxon>
        <taxon>Metazoa</taxon>
        <taxon>Ecdysozoa</taxon>
        <taxon>Arthropoda</taxon>
        <taxon>Hexapoda</taxon>
        <taxon>Insecta</taxon>
        <taxon>Pterygota</taxon>
        <taxon>Neoptera</taxon>
        <taxon>Paraneoptera</taxon>
        <taxon>Hemiptera</taxon>
        <taxon>Sternorrhyncha</taxon>
        <taxon>Aphidomorpha</taxon>
        <taxon>Aphidoidea</taxon>
        <taxon>Aphididae</taxon>
        <taxon>Aphidini</taxon>
        <taxon>Aphis</taxon>
        <taxon>Aphis</taxon>
    </lineage>
</organism>
<dbReference type="EMBL" id="VUJU01005540">
    <property type="protein sequence ID" value="KAF0750931.1"/>
    <property type="molecule type" value="Genomic_DNA"/>
</dbReference>